<dbReference type="OMA" id="WILASNN"/>
<proteinExistence type="predicted"/>
<evidence type="ECO:0000313" key="3">
    <source>
        <dbReference type="Proteomes" id="UP000094389"/>
    </source>
</evidence>
<keyword evidence="3" id="KW-1185">Reference proteome</keyword>
<protein>
    <submittedName>
        <fullName evidence="2">Uncharacterized protein</fullName>
    </submittedName>
</protein>
<name>A0A1E4RYU0_CYBJN</name>
<dbReference type="OrthoDB" id="4093852at2759"/>
<sequence length="179" mass="19400">MQLFFLLLALFFSPFVRAASQSFALELDTNEDALKAYNIYTVDNNIFIGQSVYILNGTIQDNGALKMENGSFVGISKNYLTLTNDTTEYAQPFSIDGDGYLNLYGSKDFRAIPSGSENNQYIVGSSQASTTVSGSYTVQIKAVGSDGKKASKFSVSGTSGASKYQLTWTLAFASLLTLF</sequence>
<dbReference type="Proteomes" id="UP000094389">
    <property type="component" value="Unassembled WGS sequence"/>
</dbReference>
<dbReference type="GeneID" id="30988180"/>
<feature type="chain" id="PRO_5009162543" evidence="1">
    <location>
        <begin position="19"/>
        <end position="179"/>
    </location>
</feature>
<dbReference type="RefSeq" id="XP_020069472.1">
    <property type="nucleotide sequence ID" value="XM_020213784.1"/>
</dbReference>
<dbReference type="EMBL" id="KV453935">
    <property type="protein sequence ID" value="ODV72433.1"/>
    <property type="molecule type" value="Genomic_DNA"/>
</dbReference>
<reference evidence="2 3" key="1">
    <citation type="journal article" date="2016" name="Proc. Natl. Acad. Sci. U.S.A.">
        <title>Comparative genomics of biotechnologically important yeasts.</title>
        <authorList>
            <person name="Riley R."/>
            <person name="Haridas S."/>
            <person name="Wolfe K.H."/>
            <person name="Lopes M.R."/>
            <person name="Hittinger C.T."/>
            <person name="Goeker M."/>
            <person name="Salamov A.A."/>
            <person name="Wisecaver J.H."/>
            <person name="Long T.M."/>
            <person name="Calvey C.H."/>
            <person name="Aerts A.L."/>
            <person name="Barry K.W."/>
            <person name="Choi C."/>
            <person name="Clum A."/>
            <person name="Coughlan A.Y."/>
            <person name="Deshpande S."/>
            <person name="Douglass A.P."/>
            <person name="Hanson S.J."/>
            <person name="Klenk H.-P."/>
            <person name="LaButti K.M."/>
            <person name="Lapidus A."/>
            <person name="Lindquist E.A."/>
            <person name="Lipzen A.M."/>
            <person name="Meier-Kolthoff J.P."/>
            <person name="Ohm R.A."/>
            <person name="Otillar R.P."/>
            <person name="Pangilinan J.L."/>
            <person name="Peng Y."/>
            <person name="Rokas A."/>
            <person name="Rosa C.A."/>
            <person name="Scheuner C."/>
            <person name="Sibirny A.A."/>
            <person name="Slot J.C."/>
            <person name="Stielow J.B."/>
            <person name="Sun H."/>
            <person name="Kurtzman C.P."/>
            <person name="Blackwell M."/>
            <person name="Grigoriev I.V."/>
            <person name="Jeffries T.W."/>
        </authorList>
    </citation>
    <scope>NUCLEOTIDE SEQUENCE [LARGE SCALE GENOMIC DNA]</scope>
    <source>
        <strain evidence="3">ATCC 18201 / CBS 1600 / BCRC 20928 / JCM 3617 / NBRC 0987 / NRRL Y-1542</strain>
    </source>
</reference>
<dbReference type="AlphaFoldDB" id="A0A1E4RYU0"/>
<gene>
    <name evidence="2" type="ORF">CYBJADRAFT_163610</name>
</gene>
<feature type="signal peptide" evidence="1">
    <location>
        <begin position="1"/>
        <end position="18"/>
    </location>
</feature>
<evidence type="ECO:0000256" key="1">
    <source>
        <dbReference type="SAM" id="SignalP"/>
    </source>
</evidence>
<keyword evidence="1" id="KW-0732">Signal</keyword>
<organism evidence="2 3">
    <name type="scientific">Cyberlindnera jadinii (strain ATCC 18201 / CBS 1600 / BCRC 20928 / JCM 3617 / NBRC 0987 / NRRL Y-1542)</name>
    <name type="common">Torula yeast</name>
    <name type="synonym">Candida utilis</name>
    <dbReference type="NCBI Taxonomy" id="983966"/>
    <lineage>
        <taxon>Eukaryota</taxon>
        <taxon>Fungi</taxon>
        <taxon>Dikarya</taxon>
        <taxon>Ascomycota</taxon>
        <taxon>Saccharomycotina</taxon>
        <taxon>Saccharomycetes</taxon>
        <taxon>Phaffomycetales</taxon>
        <taxon>Phaffomycetaceae</taxon>
        <taxon>Cyberlindnera</taxon>
    </lineage>
</organism>
<accession>A0A1E4RYU0</accession>
<evidence type="ECO:0000313" key="2">
    <source>
        <dbReference type="EMBL" id="ODV72433.1"/>
    </source>
</evidence>